<dbReference type="InterPro" id="IPR000674">
    <property type="entry name" value="Ald_Oxase/Xan_DH_a/b"/>
</dbReference>
<dbReference type="PANTHER" id="PTHR11908:SF132">
    <property type="entry name" value="ALDEHYDE OXIDASE 1-RELATED"/>
    <property type="match status" value="1"/>
</dbReference>
<name>A0ABW1CJQ4_9ACTN</name>
<accession>A0ABW1CJQ4</accession>
<dbReference type="Gene3D" id="3.30.365.10">
    <property type="entry name" value="Aldehyde oxidase/xanthine dehydrogenase, molybdopterin binding domain"/>
    <property type="match status" value="4"/>
</dbReference>
<dbReference type="SUPFAM" id="SSF56003">
    <property type="entry name" value="Molybdenum cofactor-binding domain"/>
    <property type="match status" value="1"/>
</dbReference>
<dbReference type="PANTHER" id="PTHR11908">
    <property type="entry name" value="XANTHINE DEHYDROGENASE"/>
    <property type="match status" value="1"/>
</dbReference>
<dbReference type="Pfam" id="PF01315">
    <property type="entry name" value="Ald_Xan_dh_C"/>
    <property type="match status" value="1"/>
</dbReference>
<evidence type="ECO:0000256" key="2">
    <source>
        <dbReference type="ARBA" id="ARBA00023002"/>
    </source>
</evidence>
<keyword evidence="2" id="KW-0560">Oxidoreductase</keyword>
<dbReference type="InterPro" id="IPR037165">
    <property type="entry name" value="AldOxase/xan_DH_Mopterin-bd_sf"/>
</dbReference>
<evidence type="ECO:0000259" key="3">
    <source>
        <dbReference type="SMART" id="SM01008"/>
    </source>
</evidence>
<proteinExistence type="predicted"/>
<dbReference type="Proteomes" id="UP001596058">
    <property type="component" value="Unassembled WGS sequence"/>
</dbReference>
<feature type="domain" description="Aldehyde oxidase/xanthine dehydrogenase a/b hammerhead" evidence="3">
    <location>
        <begin position="31"/>
        <end position="147"/>
    </location>
</feature>
<evidence type="ECO:0000313" key="4">
    <source>
        <dbReference type="EMBL" id="MFC5824961.1"/>
    </source>
</evidence>
<dbReference type="SMART" id="SM01008">
    <property type="entry name" value="Ald_Xan_dh_C"/>
    <property type="match status" value="1"/>
</dbReference>
<evidence type="ECO:0000313" key="5">
    <source>
        <dbReference type="Proteomes" id="UP001596058"/>
    </source>
</evidence>
<dbReference type="SUPFAM" id="SSF54665">
    <property type="entry name" value="CO dehydrogenase molybdoprotein N-domain-like"/>
    <property type="match status" value="1"/>
</dbReference>
<dbReference type="InterPro" id="IPR008274">
    <property type="entry name" value="AldOxase/xan_DH_MoCoBD1"/>
</dbReference>
<dbReference type="Pfam" id="PF20256">
    <property type="entry name" value="MoCoBD_2"/>
    <property type="match status" value="1"/>
</dbReference>
<dbReference type="Gene3D" id="3.90.1170.50">
    <property type="entry name" value="Aldehyde oxidase/xanthine dehydrogenase, a/b hammerhead"/>
    <property type="match status" value="1"/>
</dbReference>
<protein>
    <submittedName>
        <fullName evidence="4">Xanthine dehydrogenase family protein molybdopterin-binding subunit</fullName>
    </submittedName>
</protein>
<dbReference type="Pfam" id="PF02738">
    <property type="entry name" value="MoCoBD_1"/>
    <property type="match status" value="1"/>
</dbReference>
<dbReference type="InterPro" id="IPR016208">
    <property type="entry name" value="Ald_Oxase/xanthine_DH-like"/>
</dbReference>
<dbReference type="InterPro" id="IPR036856">
    <property type="entry name" value="Ald_Oxase/Xan_DH_a/b_sf"/>
</dbReference>
<keyword evidence="5" id="KW-1185">Reference proteome</keyword>
<dbReference type="InterPro" id="IPR046867">
    <property type="entry name" value="AldOxase/xan_DH_MoCoBD2"/>
</dbReference>
<organism evidence="4 5">
    <name type="scientific">Nonomuraea insulae</name>
    <dbReference type="NCBI Taxonomy" id="1616787"/>
    <lineage>
        <taxon>Bacteria</taxon>
        <taxon>Bacillati</taxon>
        <taxon>Actinomycetota</taxon>
        <taxon>Actinomycetes</taxon>
        <taxon>Streptosporangiales</taxon>
        <taxon>Streptosporangiaceae</taxon>
        <taxon>Nonomuraea</taxon>
    </lineage>
</organism>
<sequence>MSVKFAETEQTTGTKYVGRAVDRIDGPAKTTGEAKFAAEYPYPGMAYAALVHATIPRGRITAIDTAAARAVRGVIDVLTHENAPPMKPAPKVSFLDLSSLASGTSVNYLATDEVHWNGQPVAVVVAETPETARYAASLVRPAYQELPAAVDFAAEEPNAVPQKGNLLAEAAADKGDAQGALAAAPHSVDLTFTTPPHTHNAIEPHATTAVWDGDRLTLHEGTQNMPWLRKHLAQRFGVPEKSIRVLAPYVGGGFGGKGSVWAGTLLAVLAARATGRPVRLALTRESVYHTVGGRTPSTQRVALGADAEGRLSALIHTSVSRTGRVGGMPENITGGSRHLYAAPNIHLRQSTVQLDLLSNTFMRAPGESIGTFALESAVDELAWELGMDPVELRMRNEPERDPVGGQRFAHRMLREAYALGAERFGWRERDPRPGAMRDGRWLVGMGVATAYHPSMRMTASVTIRLSADGTVVVRCGMHEIGVGAATVQAQIAADELGVPLESVRVESGDSDLPPGPGAGGSMQTASVAAGVLDACAKLKRTVLGLARRAPGSPLRGRKPADLEARDGGLYHGGRGQTYAEILAAAGRDHVEAAVKGNMLGFMVQTLRDRRKWVKAASGAQFCEVRVDPDTFEVRISRWLGVFDVGRVINARTAASQLRGGIVMGIGMALSEQTLIDHRTGRIMNPSLAEYHVPVHADIPHIDVHYLDDADPTMPLGLRGVGEVGITGVAAAVANAVRHATGKRVLDLPITLDKLV</sequence>
<reference evidence="5" key="1">
    <citation type="journal article" date="2019" name="Int. J. Syst. Evol. Microbiol.">
        <title>The Global Catalogue of Microorganisms (GCM) 10K type strain sequencing project: providing services to taxonomists for standard genome sequencing and annotation.</title>
        <authorList>
            <consortium name="The Broad Institute Genomics Platform"/>
            <consortium name="The Broad Institute Genome Sequencing Center for Infectious Disease"/>
            <person name="Wu L."/>
            <person name="Ma J."/>
        </authorList>
    </citation>
    <scope>NUCLEOTIDE SEQUENCE [LARGE SCALE GENOMIC DNA]</scope>
    <source>
        <strain evidence="5">CCUG 53903</strain>
    </source>
</reference>
<gene>
    <name evidence="4" type="ORF">ACFPZ3_13960</name>
</gene>
<comment type="caution">
    <text evidence="4">The sequence shown here is derived from an EMBL/GenBank/DDBJ whole genome shotgun (WGS) entry which is preliminary data.</text>
</comment>
<evidence type="ECO:0000256" key="1">
    <source>
        <dbReference type="ARBA" id="ARBA00022505"/>
    </source>
</evidence>
<dbReference type="RefSeq" id="WP_379514481.1">
    <property type="nucleotide sequence ID" value="NZ_JBHSPA010000017.1"/>
</dbReference>
<dbReference type="EMBL" id="JBHSPA010000017">
    <property type="protein sequence ID" value="MFC5824961.1"/>
    <property type="molecule type" value="Genomic_DNA"/>
</dbReference>
<keyword evidence="1" id="KW-0500">Molybdenum</keyword>